<comment type="cofactor">
    <cofactor evidence="1 7">
        <name>pyridoxal 5'-phosphate</name>
        <dbReference type="ChEBI" id="CHEBI:597326"/>
    </cofactor>
</comment>
<evidence type="ECO:0000256" key="2">
    <source>
        <dbReference type="ARBA" id="ARBA00004496"/>
    </source>
</evidence>
<evidence type="ECO:0000256" key="5">
    <source>
        <dbReference type="ARBA" id="ARBA00023239"/>
    </source>
</evidence>
<feature type="modified residue" description="N6-(pyridoxal phosphate)lysine" evidence="7">
    <location>
        <position position="70"/>
    </location>
</feature>
<dbReference type="EC" id="4.4.1.1" evidence="7"/>
<dbReference type="EMBL" id="BLAF01000004">
    <property type="protein sequence ID" value="GES17356.1"/>
    <property type="molecule type" value="Genomic_DNA"/>
</dbReference>
<comment type="catalytic activity">
    <reaction evidence="7">
        <text>L-cysteine + H2O = hydrogen sulfide + pyruvate + NH4(+) + H(+)</text>
        <dbReference type="Rhea" id="RHEA:24931"/>
        <dbReference type="ChEBI" id="CHEBI:15361"/>
        <dbReference type="ChEBI" id="CHEBI:15377"/>
        <dbReference type="ChEBI" id="CHEBI:15378"/>
        <dbReference type="ChEBI" id="CHEBI:28938"/>
        <dbReference type="ChEBI" id="CHEBI:29919"/>
        <dbReference type="ChEBI" id="CHEBI:35235"/>
        <dbReference type="EC" id="4.4.1.1"/>
    </reaction>
</comment>
<dbReference type="AlphaFoldDB" id="A0A5M3X9M0"/>
<dbReference type="PANTHER" id="PTHR10314">
    <property type="entry name" value="CYSTATHIONINE BETA-SYNTHASE"/>
    <property type="match status" value="1"/>
</dbReference>
<reference evidence="9 10" key="1">
    <citation type="submission" date="2019-10" db="EMBL/GenBank/DDBJ databases">
        <title>Whole genome shotgun sequence of Acrocarpospora pleiomorpha NBRC 16267.</title>
        <authorList>
            <person name="Ichikawa N."/>
            <person name="Kimura A."/>
            <person name="Kitahashi Y."/>
            <person name="Komaki H."/>
            <person name="Oguchi A."/>
        </authorList>
    </citation>
    <scope>NUCLEOTIDE SEQUENCE [LARGE SCALE GENOMIC DNA]</scope>
    <source>
        <strain evidence="9 10">NBRC 16267</strain>
    </source>
</reference>
<evidence type="ECO:0000256" key="4">
    <source>
        <dbReference type="ARBA" id="ARBA00022898"/>
    </source>
</evidence>
<accession>A0A5M3X9M0</accession>
<dbReference type="HAMAP" id="MF_00868">
    <property type="entry name" value="Cds1"/>
    <property type="match status" value="1"/>
</dbReference>
<keyword evidence="3 7" id="KW-0963">Cytoplasm</keyword>
<keyword evidence="5 7" id="KW-0456">Lyase</keyword>
<dbReference type="Pfam" id="PF00291">
    <property type="entry name" value="PALP"/>
    <property type="match status" value="1"/>
</dbReference>
<dbReference type="InterPro" id="IPR047586">
    <property type="entry name" value="Cds1"/>
</dbReference>
<comment type="similarity">
    <text evidence="7">Belongs to the cysteine synthase/cystathionine beta-synthase family. Cds1 subfamily.</text>
</comment>
<dbReference type="InterPro" id="IPR001926">
    <property type="entry name" value="TrpB-like_PALP"/>
</dbReference>
<comment type="caution">
    <text evidence="9">The sequence shown here is derived from an EMBL/GenBank/DDBJ whole genome shotgun (WGS) entry which is preliminary data.</text>
</comment>
<proteinExistence type="inferred from homology"/>
<dbReference type="FunFam" id="3.40.50.1100:FF:000015">
    <property type="entry name" value="Cysteine synthase B"/>
    <property type="match status" value="1"/>
</dbReference>
<comment type="function">
    <text evidence="6">A cysteine desulfhydrase that generates hydrogen sulfide, H(2)S. The H(2)S produced by this enzyme stimulates respiration in M.tuberculosis, mediated primarily via cytochrome bd with a lesser contribution from cytochrome bc1/aa3. H(2)S modulates the balance between respiration and glycolysis, and also contributes to redox homeostasis. Probably eliminates toxic levels of Cys (which can induce oxidative stress).</text>
</comment>
<feature type="domain" description="Tryptophan synthase beta chain-like PALP" evidence="8">
    <location>
        <begin position="39"/>
        <end position="328"/>
    </location>
</feature>
<dbReference type="SUPFAM" id="SSF53686">
    <property type="entry name" value="Tryptophan synthase beta subunit-like PLP-dependent enzymes"/>
    <property type="match status" value="1"/>
</dbReference>
<comment type="subcellular location">
    <subcellularLocation>
        <location evidence="2">Cytoplasm</location>
    </subcellularLocation>
</comment>
<protein>
    <recommendedName>
        <fullName evidence="7">L-cysteine desulfhydrase Cds1</fullName>
        <ecNumber evidence="7">4.4.1.1</ecNumber>
    </recommendedName>
</protein>
<dbReference type="InterPro" id="IPR050214">
    <property type="entry name" value="Cys_Synth/Cystath_Beta-Synth"/>
</dbReference>
<dbReference type="GO" id="GO:0019450">
    <property type="term" value="P:L-cysteine catabolic process to pyruvate"/>
    <property type="evidence" value="ECO:0007669"/>
    <property type="project" value="UniProtKB-UniRule"/>
</dbReference>
<evidence type="ECO:0000313" key="9">
    <source>
        <dbReference type="EMBL" id="GES17356.1"/>
    </source>
</evidence>
<comment type="function">
    <text evidence="7">A cysteine desulfhydrase that generates hydrogen sulfide, H(2)S. The H(2)S produced by this enzyme modulates the balance between respiration and glycolysis, and contributes to redox homeostasis. Probably eliminates toxic levels of Cys (which can induce oxidative stress).</text>
</comment>
<keyword evidence="10" id="KW-1185">Reference proteome</keyword>
<dbReference type="Gene3D" id="3.40.50.1100">
    <property type="match status" value="2"/>
</dbReference>
<keyword evidence="4 7" id="KW-0663">Pyridoxal phosphate</keyword>
<evidence type="ECO:0000313" key="10">
    <source>
        <dbReference type="Proteomes" id="UP000377595"/>
    </source>
</evidence>
<dbReference type="GO" id="GO:0030170">
    <property type="term" value="F:pyridoxal phosphate binding"/>
    <property type="evidence" value="ECO:0007669"/>
    <property type="project" value="UniProtKB-UniRule"/>
</dbReference>
<evidence type="ECO:0000256" key="1">
    <source>
        <dbReference type="ARBA" id="ARBA00001933"/>
    </source>
</evidence>
<dbReference type="GO" id="GO:0016829">
    <property type="term" value="F:lyase activity"/>
    <property type="evidence" value="ECO:0007669"/>
    <property type="project" value="UniProtKB-KW"/>
</dbReference>
<evidence type="ECO:0000256" key="7">
    <source>
        <dbReference type="HAMAP-Rule" id="MF_00868"/>
    </source>
</evidence>
<organism evidence="9 10">
    <name type="scientific">Acrocarpospora pleiomorpha</name>
    <dbReference type="NCBI Taxonomy" id="90975"/>
    <lineage>
        <taxon>Bacteria</taxon>
        <taxon>Bacillati</taxon>
        <taxon>Actinomycetota</taxon>
        <taxon>Actinomycetes</taxon>
        <taxon>Streptosporangiales</taxon>
        <taxon>Streptosporangiaceae</taxon>
        <taxon>Acrocarpospora</taxon>
    </lineage>
</organism>
<gene>
    <name evidence="7" type="primary">cds1</name>
    <name evidence="9" type="ORF">Aple_002510</name>
</gene>
<dbReference type="Proteomes" id="UP000377595">
    <property type="component" value="Unassembled WGS sequence"/>
</dbReference>
<evidence type="ECO:0000259" key="8">
    <source>
        <dbReference type="Pfam" id="PF00291"/>
    </source>
</evidence>
<evidence type="ECO:0000256" key="3">
    <source>
        <dbReference type="ARBA" id="ARBA00022490"/>
    </source>
</evidence>
<sequence>MSSMPDAAAMAEDRFSDAADRDWSREALARLTADAARTGETNLLKLNIFSSSGVDIYLKDESTHPTGSLKHRLAHSLFVYGICNGWIREGTTVVESSSGSTAVSEAYFARLLGLSYVAVVPKSTSLSKVRLIEQFGGVCHLVGDGRHPTAVAAEIAQRPNHHFIDQFTYAERATDWRNGLGAIILEQLGHERYPTPEWVVLGAGTGGTSASIGRYIRFRGVPTRLAVVDPEGSAYFDGWKHSGCAVGRGSRIEGIGRPTVEPSFIGSVVDRMMRVPDAASIATMRWLDEEAGITAGGSTGTNVWGCLRLAAEMVSAGRSGSIVSLICDSGRRYANTYYDDDWLAQEGIDISGVQDDLHALLAHDKHSV</sequence>
<name>A0A5M3X9M0_9ACTN</name>
<dbReference type="GO" id="GO:0005737">
    <property type="term" value="C:cytoplasm"/>
    <property type="evidence" value="ECO:0007669"/>
    <property type="project" value="UniProtKB-SubCell"/>
</dbReference>
<dbReference type="InterPro" id="IPR036052">
    <property type="entry name" value="TrpB-like_PALP_sf"/>
</dbReference>
<evidence type="ECO:0000256" key="6">
    <source>
        <dbReference type="ARBA" id="ARBA00055251"/>
    </source>
</evidence>